<dbReference type="InterPro" id="IPR036891">
    <property type="entry name" value="Signal_recog_part_SRP54_M_sf"/>
</dbReference>
<evidence type="ECO:0000259" key="11">
    <source>
        <dbReference type="PROSITE" id="PS00300"/>
    </source>
</evidence>
<evidence type="ECO:0000256" key="2">
    <source>
        <dbReference type="ARBA" id="ARBA00005450"/>
    </source>
</evidence>
<dbReference type="RefSeq" id="WP_079638265.1">
    <property type="nucleotide sequence ID" value="NZ_FUYP01000008.1"/>
</dbReference>
<evidence type="ECO:0000256" key="3">
    <source>
        <dbReference type="ARBA" id="ARBA00022741"/>
    </source>
</evidence>
<evidence type="ECO:0000256" key="5">
    <source>
        <dbReference type="ARBA" id="ARBA00022884"/>
    </source>
</evidence>
<dbReference type="FunFam" id="3.40.50.300:FF:000022">
    <property type="entry name" value="Signal recognition particle 54 kDa subunit"/>
    <property type="match status" value="1"/>
</dbReference>
<gene>
    <name evidence="10" type="primary">ffh</name>
    <name evidence="12" type="ORF">SAMN06295937_1008103</name>
</gene>
<evidence type="ECO:0000256" key="7">
    <source>
        <dbReference type="ARBA" id="ARBA00023135"/>
    </source>
</evidence>
<keyword evidence="4 10" id="KW-0378">Hydrolase</keyword>
<keyword evidence="8 10" id="KW-0687">Ribonucleoprotein</keyword>
<dbReference type="InterPro" id="IPR022941">
    <property type="entry name" value="SRP54"/>
</dbReference>
<dbReference type="AlphaFoldDB" id="A0A1T5C0Z6"/>
<feature type="binding site" evidence="10">
    <location>
        <begin position="190"/>
        <end position="194"/>
    </location>
    <ligand>
        <name>GTP</name>
        <dbReference type="ChEBI" id="CHEBI:37565"/>
    </ligand>
</feature>
<dbReference type="InterPro" id="IPR042101">
    <property type="entry name" value="SRP54_N_sf"/>
</dbReference>
<dbReference type="GO" id="GO:0005886">
    <property type="term" value="C:plasma membrane"/>
    <property type="evidence" value="ECO:0007669"/>
    <property type="project" value="UniProtKB-SubCell"/>
</dbReference>
<proteinExistence type="inferred from homology"/>
<evidence type="ECO:0000313" key="13">
    <source>
        <dbReference type="Proteomes" id="UP000190044"/>
    </source>
</evidence>
<dbReference type="Gene3D" id="1.10.260.30">
    <property type="entry name" value="Signal recognition particle, SRP54 subunit, M-domain"/>
    <property type="match status" value="1"/>
</dbReference>
<dbReference type="EC" id="3.6.5.4" evidence="10"/>
<evidence type="ECO:0000256" key="4">
    <source>
        <dbReference type="ARBA" id="ARBA00022801"/>
    </source>
</evidence>
<dbReference type="SMART" id="SM00962">
    <property type="entry name" value="SRP54"/>
    <property type="match status" value="1"/>
</dbReference>
<dbReference type="EMBL" id="FUYP01000008">
    <property type="protein sequence ID" value="SKB53298.1"/>
    <property type="molecule type" value="Genomic_DNA"/>
</dbReference>
<dbReference type="NCBIfam" id="TIGR00959">
    <property type="entry name" value="ffh"/>
    <property type="match status" value="1"/>
</dbReference>
<evidence type="ECO:0000256" key="6">
    <source>
        <dbReference type="ARBA" id="ARBA00023134"/>
    </source>
</evidence>
<dbReference type="PANTHER" id="PTHR11564:SF5">
    <property type="entry name" value="SIGNAL RECOGNITION PARTICLE SUBUNIT SRP54"/>
    <property type="match status" value="1"/>
</dbReference>
<dbReference type="Proteomes" id="UP000190044">
    <property type="component" value="Unassembled WGS sequence"/>
</dbReference>
<dbReference type="OrthoDB" id="9804720at2"/>
<feature type="binding site" evidence="10">
    <location>
        <begin position="107"/>
        <end position="114"/>
    </location>
    <ligand>
        <name>GTP</name>
        <dbReference type="ChEBI" id="CHEBI:37565"/>
    </ligand>
</feature>
<feature type="binding site" evidence="10">
    <location>
        <begin position="248"/>
        <end position="251"/>
    </location>
    <ligand>
        <name>GTP</name>
        <dbReference type="ChEBI" id="CHEBI:37565"/>
    </ligand>
</feature>
<dbReference type="SUPFAM" id="SSF47446">
    <property type="entry name" value="Signal peptide-binding domain"/>
    <property type="match status" value="1"/>
</dbReference>
<accession>A0A1T5C0Z6</accession>
<dbReference type="InterPro" id="IPR027417">
    <property type="entry name" value="P-loop_NTPase"/>
</dbReference>
<feature type="domain" description="SRP54-type proteins GTP-binding" evidence="11">
    <location>
        <begin position="269"/>
        <end position="282"/>
    </location>
</feature>
<dbReference type="Pfam" id="PF02881">
    <property type="entry name" value="SRP54_N"/>
    <property type="match status" value="1"/>
</dbReference>
<dbReference type="InterPro" id="IPR004780">
    <property type="entry name" value="SRP"/>
</dbReference>
<keyword evidence="10" id="KW-0963">Cytoplasm</keyword>
<dbReference type="GO" id="GO:0008312">
    <property type="term" value="F:7S RNA binding"/>
    <property type="evidence" value="ECO:0007669"/>
    <property type="project" value="InterPro"/>
</dbReference>
<dbReference type="InterPro" id="IPR004125">
    <property type="entry name" value="Signal_recog_particle_SRP54_M"/>
</dbReference>
<dbReference type="PANTHER" id="PTHR11564">
    <property type="entry name" value="SIGNAL RECOGNITION PARTICLE 54K PROTEIN SRP54"/>
    <property type="match status" value="1"/>
</dbReference>
<keyword evidence="5 10" id="KW-0694">RNA-binding</keyword>
<dbReference type="SUPFAM" id="SSF52540">
    <property type="entry name" value="P-loop containing nucleoside triphosphate hydrolases"/>
    <property type="match status" value="1"/>
</dbReference>
<dbReference type="SMART" id="SM00963">
    <property type="entry name" value="SRP54_N"/>
    <property type="match status" value="1"/>
</dbReference>
<keyword evidence="13" id="KW-1185">Reference proteome</keyword>
<dbReference type="InterPro" id="IPR000897">
    <property type="entry name" value="SRP54_GTPase_dom"/>
</dbReference>
<dbReference type="SMART" id="SM00382">
    <property type="entry name" value="AAA"/>
    <property type="match status" value="1"/>
</dbReference>
<comment type="function">
    <text evidence="10">Involved in targeting and insertion of nascent membrane proteins into the cytoplasmic membrane. Binds to the hydrophobic signal sequence of the ribosome-nascent chain (RNC) as it emerges from the ribosomes. The SRP-RNC complex is then targeted to the cytoplasmic membrane where it interacts with the SRP receptor FtsY. Interaction with FtsY leads to the transfer of the RNC complex to the Sec translocase for insertion into the membrane, the hydrolysis of GTP by both Ffh and FtsY, and the dissociation of the SRP-FtsY complex into the individual components.</text>
</comment>
<dbReference type="Pfam" id="PF02978">
    <property type="entry name" value="SRP_SPB"/>
    <property type="match status" value="1"/>
</dbReference>
<dbReference type="InterPro" id="IPR013822">
    <property type="entry name" value="Signal_recog_particl_SRP54_hlx"/>
</dbReference>
<dbReference type="InterPro" id="IPR003593">
    <property type="entry name" value="AAA+_ATPase"/>
</dbReference>
<organism evidence="12 13">
    <name type="scientific">Sphingopyxis flava</name>
    <dbReference type="NCBI Taxonomy" id="1507287"/>
    <lineage>
        <taxon>Bacteria</taxon>
        <taxon>Pseudomonadati</taxon>
        <taxon>Pseudomonadota</taxon>
        <taxon>Alphaproteobacteria</taxon>
        <taxon>Sphingomonadales</taxon>
        <taxon>Sphingomonadaceae</taxon>
        <taxon>Sphingopyxis</taxon>
    </lineage>
</organism>
<keyword evidence="6 10" id="KW-0342">GTP-binding</keyword>
<dbReference type="GO" id="GO:0006614">
    <property type="term" value="P:SRP-dependent cotranslational protein targeting to membrane"/>
    <property type="evidence" value="ECO:0007669"/>
    <property type="project" value="InterPro"/>
</dbReference>
<name>A0A1T5C0Z6_9SPHN</name>
<comment type="domain">
    <text evidence="10">Composed of three domains: the N-terminal N domain, which is responsible for interactions with the ribosome, the central G domain, which binds GTP, and the C-terminal M domain, which binds the RNA and the signal sequence of the RNC.</text>
</comment>
<reference evidence="13" key="1">
    <citation type="submission" date="2017-02" db="EMBL/GenBank/DDBJ databases">
        <authorList>
            <person name="Varghese N."/>
            <person name="Submissions S."/>
        </authorList>
    </citation>
    <scope>NUCLEOTIDE SEQUENCE [LARGE SCALE GENOMIC DNA]</scope>
    <source>
        <strain evidence="13">R11H</strain>
    </source>
</reference>
<comment type="subunit">
    <text evidence="10">Part of the signal recognition particle protein translocation system, which is composed of SRP and FtsY. SRP is a ribonucleoprotein composed of Ffh and a 4.5S RNA molecule.</text>
</comment>
<evidence type="ECO:0000313" key="12">
    <source>
        <dbReference type="EMBL" id="SKB53298.1"/>
    </source>
</evidence>
<protein>
    <recommendedName>
        <fullName evidence="10">Signal recognition particle protein</fullName>
        <ecNumber evidence="10">3.6.5.4</ecNumber>
    </recommendedName>
    <alternativeName>
        <fullName evidence="10">Fifty-four homolog</fullName>
    </alternativeName>
</protein>
<dbReference type="HAMAP" id="MF_00306">
    <property type="entry name" value="SRP54"/>
    <property type="match status" value="1"/>
</dbReference>
<keyword evidence="3 10" id="KW-0547">Nucleotide-binding</keyword>
<comment type="similarity">
    <text evidence="2 10">Belongs to the GTP-binding SRP family. SRP54 subfamily.</text>
</comment>
<comment type="catalytic activity">
    <reaction evidence="9 10">
        <text>GTP + H2O = GDP + phosphate + H(+)</text>
        <dbReference type="Rhea" id="RHEA:19669"/>
        <dbReference type="ChEBI" id="CHEBI:15377"/>
        <dbReference type="ChEBI" id="CHEBI:15378"/>
        <dbReference type="ChEBI" id="CHEBI:37565"/>
        <dbReference type="ChEBI" id="CHEBI:43474"/>
        <dbReference type="ChEBI" id="CHEBI:58189"/>
        <dbReference type="EC" id="3.6.5.4"/>
    </reaction>
</comment>
<dbReference type="GO" id="GO:0003924">
    <property type="term" value="F:GTPase activity"/>
    <property type="evidence" value="ECO:0007669"/>
    <property type="project" value="UniProtKB-UniRule"/>
</dbReference>
<dbReference type="Pfam" id="PF00448">
    <property type="entry name" value="SRP54"/>
    <property type="match status" value="1"/>
</dbReference>
<dbReference type="GO" id="GO:0005525">
    <property type="term" value="F:GTP binding"/>
    <property type="evidence" value="ECO:0007669"/>
    <property type="project" value="UniProtKB-UniRule"/>
</dbReference>
<evidence type="ECO:0000256" key="10">
    <source>
        <dbReference type="HAMAP-Rule" id="MF_00306"/>
    </source>
</evidence>
<keyword evidence="7 10" id="KW-0733">Signal recognition particle</keyword>
<sequence>MFDSLSNRLGDVFGKLRGRGALTEADVRAAMREVRIALLEADVALPVVRSFVDQVTELAIGQNVLRSVTPGQQVVKIVSDALTEMLGSETAELDLNVTPPAVIMMVGLQGSGKTTTTAKIAKRLKDKERKKVLMASLDVNRPAAQEQLAVLGQQIDVATLPIIAGQQPVEIAQRAMQAAKLQGFDVLILDTAGRLHVDQQLMDEMQAVSRAANPAETLLVVDSLTGQDAVQVAQRFTDQVPLTGVVLTRMDGDARGGAALSMRAVTGKPIKFAGTGEKLDGLELFQPSRIAGRILGMGDVVSLVERAAETIQAEEAEAMAKKMAKGQFDLDDLRTQLNQMRRMGGLGALAAMIPGLKKAQAAMAQSGADDKMLVHFDAIMGSMTPKERAKPEIINAKRKIRIANGSGTSVQQVNKVLKMHQEMSTAMKRIRKMGGLKGLGALFGKGGGIPGMPGLGGGGLGGGGGMGSLPGLGGGAIPPDLANLMNKKK</sequence>
<evidence type="ECO:0000256" key="8">
    <source>
        <dbReference type="ARBA" id="ARBA00023274"/>
    </source>
</evidence>
<dbReference type="Gene3D" id="3.40.50.300">
    <property type="entry name" value="P-loop containing nucleotide triphosphate hydrolases"/>
    <property type="match status" value="1"/>
</dbReference>
<evidence type="ECO:0000256" key="9">
    <source>
        <dbReference type="ARBA" id="ARBA00048027"/>
    </source>
</evidence>
<comment type="subcellular location">
    <subcellularLocation>
        <location evidence="1">Cell inner membrane</location>
        <topology evidence="1">Peripheral membrane protein</topology>
        <orientation evidence="1">Cytoplasmic side</orientation>
    </subcellularLocation>
    <subcellularLocation>
        <location evidence="10">Cytoplasm</location>
    </subcellularLocation>
    <text evidence="10">The SRP-RNC complex is targeted to the cytoplasmic membrane.</text>
</comment>
<dbReference type="GO" id="GO:0048500">
    <property type="term" value="C:signal recognition particle"/>
    <property type="evidence" value="ECO:0007669"/>
    <property type="project" value="UniProtKB-UniRule"/>
</dbReference>
<dbReference type="CDD" id="cd18539">
    <property type="entry name" value="SRP_G"/>
    <property type="match status" value="1"/>
</dbReference>
<dbReference type="Gene3D" id="1.20.120.140">
    <property type="entry name" value="Signal recognition particle SRP54, nucleotide-binding domain"/>
    <property type="match status" value="1"/>
</dbReference>
<evidence type="ECO:0000256" key="1">
    <source>
        <dbReference type="ARBA" id="ARBA00004515"/>
    </source>
</evidence>
<dbReference type="PROSITE" id="PS00300">
    <property type="entry name" value="SRP54"/>
    <property type="match status" value="1"/>
</dbReference>